<name>A0A317JQ67_9BACT</name>
<comment type="caution">
    <text evidence="2">The sequence shown here is derived from an EMBL/GenBank/DDBJ whole genome shotgun (WGS) entry which is preliminary data.</text>
</comment>
<gene>
    <name evidence="2" type="ORF">C5B42_05190</name>
</gene>
<proteinExistence type="predicted"/>
<keyword evidence="1" id="KW-0732">Signal</keyword>
<sequence>MINAKTKIAAFAATTFLLAGTALPAFADDATPAPSTSPNPWKQEGQTLRGEIKTLRADIATTRQTIRSDRGKFHAMILQRHFNFYAARLQNIATRVQNNINTQKSKGKDVTTAQSQLDTANATLKTAIADGQTAVSMFNNITVSAWNVQQPQIKAAIDQAQKARSEFVQARLQLLTVVQTLLALK</sequence>
<feature type="signal peptide" evidence="1">
    <location>
        <begin position="1"/>
        <end position="27"/>
    </location>
</feature>
<evidence type="ECO:0000313" key="2">
    <source>
        <dbReference type="EMBL" id="PWU22757.1"/>
    </source>
</evidence>
<dbReference type="EMBL" id="PSRQ01000057">
    <property type="protein sequence ID" value="PWU22757.1"/>
    <property type="molecule type" value="Genomic_DNA"/>
</dbReference>
<evidence type="ECO:0000256" key="1">
    <source>
        <dbReference type="SAM" id="SignalP"/>
    </source>
</evidence>
<accession>A0A317JQ67</accession>
<dbReference type="Proteomes" id="UP000246104">
    <property type="component" value="Unassembled WGS sequence"/>
</dbReference>
<evidence type="ECO:0000313" key="3">
    <source>
        <dbReference type="Proteomes" id="UP000246104"/>
    </source>
</evidence>
<evidence type="ECO:0008006" key="4">
    <source>
        <dbReference type="Google" id="ProtNLM"/>
    </source>
</evidence>
<protein>
    <recommendedName>
        <fullName evidence="4">DUF5667 domain-containing protein</fullName>
    </recommendedName>
</protein>
<feature type="chain" id="PRO_5016237029" description="DUF5667 domain-containing protein" evidence="1">
    <location>
        <begin position="28"/>
        <end position="185"/>
    </location>
</feature>
<dbReference type="AlphaFoldDB" id="A0A317JQ67"/>
<reference evidence="2 3" key="1">
    <citation type="submission" date="2018-02" db="EMBL/GenBank/DDBJ databases">
        <title>Genomic Reconstructions from Amazon Rainforest and Pasture Soil Reveal Novel Insights into the Physiology of Candidate Phyla in Tropical Sites.</title>
        <authorList>
            <person name="Kroeger M.E."/>
            <person name="Delmont T."/>
            <person name="Eren A.M."/>
            <person name="Guo J."/>
            <person name="Meyer K.M."/>
            <person name="Khan K."/>
            <person name="Rodrigues J.L.M."/>
            <person name="Bohannan B.J.M."/>
            <person name="Tringe S."/>
            <person name="Borges C.D."/>
            <person name="Tiedje J."/>
            <person name="Tsai S.M."/>
            <person name="Nusslein K."/>
        </authorList>
    </citation>
    <scope>NUCLEOTIDE SEQUENCE [LARGE SCALE GENOMIC DNA]</scope>
    <source>
        <strain evidence="2">Amazon FNV 2010 28 9</strain>
    </source>
</reference>
<organism evidence="2 3">
    <name type="scientific">Candidatus Cerribacteria bacterium 'Amazon FNV 2010 28 9'</name>
    <dbReference type="NCBI Taxonomy" id="2081795"/>
    <lineage>
        <taxon>Bacteria</taxon>
        <taxon>Candidatus Cerribacteria</taxon>
    </lineage>
</organism>